<reference evidence="1 2" key="1">
    <citation type="submission" date="2013-11" db="EMBL/GenBank/DDBJ databases">
        <title>Genomic analysis of Pelistega sp. HM-7.</title>
        <authorList>
            <person name="Kumbhare S.V."/>
            <person name="Shetty S.A."/>
            <person name="Sharma O."/>
            <person name="Dhotre D.P."/>
        </authorList>
    </citation>
    <scope>NUCLEOTIDE SEQUENCE [LARGE SCALE GENOMIC DNA]</scope>
    <source>
        <strain evidence="1 2">HM-7</strain>
    </source>
</reference>
<organism evidence="1 2">
    <name type="scientific">Pelistega indica</name>
    <dbReference type="NCBI Taxonomy" id="1414851"/>
    <lineage>
        <taxon>Bacteria</taxon>
        <taxon>Pseudomonadati</taxon>
        <taxon>Pseudomonadota</taxon>
        <taxon>Betaproteobacteria</taxon>
        <taxon>Burkholderiales</taxon>
        <taxon>Alcaligenaceae</taxon>
        <taxon>Pelistega</taxon>
    </lineage>
</organism>
<accession>V8GAU6</accession>
<dbReference type="InterPro" id="IPR000771">
    <property type="entry name" value="FBA_II"/>
</dbReference>
<dbReference type="Proteomes" id="UP000018766">
    <property type="component" value="Unassembled WGS sequence"/>
</dbReference>
<sequence length="81" mass="9161">MRKVNIDTDLRLAATGAIRRYMAKNPAEFDPRKYLAETTKAMRDIAIARYEAFGAAGQAGKIKPLSLEAMFQRYESGELYK</sequence>
<protein>
    <submittedName>
        <fullName evidence="1">Fructose-bisphosphate aldolase</fullName>
    </submittedName>
</protein>
<dbReference type="InterPro" id="IPR013785">
    <property type="entry name" value="Aldolase_TIM"/>
</dbReference>
<evidence type="ECO:0000313" key="1">
    <source>
        <dbReference type="EMBL" id="ETD72847.1"/>
    </source>
</evidence>
<keyword evidence="2" id="KW-1185">Reference proteome</keyword>
<dbReference type="PATRIC" id="fig|1414851.3.peg.384"/>
<dbReference type="GO" id="GO:0008270">
    <property type="term" value="F:zinc ion binding"/>
    <property type="evidence" value="ECO:0007669"/>
    <property type="project" value="InterPro"/>
</dbReference>
<proteinExistence type="predicted"/>
<dbReference type="GO" id="GO:0016832">
    <property type="term" value="F:aldehyde-lyase activity"/>
    <property type="evidence" value="ECO:0007669"/>
    <property type="project" value="InterPro"/>
</dbReference>
<comment type="caution">
    <text evidence="1">The sequence shown here is derived from an EMBL/GenBank/DDBJ whole genome shotgun (WGS) entry which is preliminary data.</text>
</comment>
<name>V8GAU6_9BURK</name>
<dbReference type="GO" id="GO:0005975">
    <property type="term" value="P:carbohydrate metabolic process"/>
    <property type="evidence" value="ECO:0007669"/>
    <property type="project" value="InterPro"/>
</dbReference>
<gene>
    <name evidence="1" type="ORF">V757_01795</name>
</gene>
<dbReference type="PANTHER" id="PTHR30304">
    <property type="entry name" value="D-TAGATOSE-1,6-BISPHOSPHATE ALDOLASE"/>
    <property type="match status" value="1"/>
</dbReference>
<dbReference type="Gene3D" id="3.20.20.70">
    <property type="entry name" value="Aldolase class I"/>
    <property type="match status" value="1"/>
</dbReference>
<dbReference type="Pfam" id="PF01116">
    <property type="entry name" value="F_bP_aldolase"/>
    <property type="match status" value="1"/>
</dbReference>
<dbReference type="InterPro" id="IPR050246">
    <property type="entry name" value="Class_II_FBP_aldolase"/>
</dbReference>
<dbReference type="SUPFAM" id="SSF51569">
    <property type="entry name" value="Aldolase"/>
    <property type="match status" value="1"/>
</dbReference>
<evidence type="ECO:0000313" key="2">
    <source>
        <dbReference type="Proteomes" id="UP000018766"/>
    </source>
</evidence>
<dbReference type="PANTHER" id="PTHR30304:SF0">
    <property type="entry name" value="D-TAGATOSE-1,6-BISPHOSPHATE ALDOLASE SUBUNIT GATY-RELATED"/>
    <property type="match status" value="1"/>
</dbReference>
<dbReference type="AlphaFoldDB" id="V8GAU6"/>
<dbReference type="EMBL" id="AYSV01000013">
    <property type="protein sequence ID" value="ETD72847.1"/>
    <property type="molecule type" value="Genomic_DNA"/>
</dbReference>